<dbReference type="SUPFAM" id="SSF52151">
    <property type="entry name" value="FabD/lysophospholipase-like"/>
    <property type="match status" value="1"/>
</dbReference>
<dbReference type="OrthoDB" id="4726421at2"/>
<feature type="domain" description="Malonyl-CoA:ACP transacylase (MAT)" evidence="3">
    <location>
        <begin position="15"/>
        <end position="312"/>
    </location>
</feature>
<dbReference type="Gene3D" id="3.40.366.10">
    <property type="entry name" value="Malonyl-Coenzyme A Acyl Carrier Protein, domain 2"/>
    <property type="match status" value="1"/>
</dbReference>
<dbReference type="AlphaFoldDB" id="A0A2T0M3U9"/>
<name>A0A2T0M3U9_9PSEU</name>
<gene>
    <name evidence="4" type="ORF">B0I33_101582</name>
</gene>
<dbReference type="SMART" id="SM00827">
    <property type="entry name" value="PKS_AT"/>
    <property type="match status" value="1"/>
</dbReference>
<evidence type="ECO:0000313" key="5">
    <source>
        <dbReference type="Proteomes" id="UP000238362"/>
    </source>
</evidence>
<dbReference type="GO" id="GO:0006633">
    <property type="term" value="P:fatty acid biosynthetic process"/>
    <property type="evidence" value="ECO:0007669"/>
    <property type="project" value="TreeGrafter"/>
</dbReference>
<reference evidence="4 5" key="1">
    <citation type="submission" date="2018-03" db="EMBL/GenBank/DDBJ databases">
        <title>Genomic Encyclopedia of Type Strains, Phase III (KMG-III): the genomes of soil and plant-associated and newly described type strains.</title>
        <authorList>
            <person name="Whitman W."/>
        </authorList>
    </citation>
    <scope>NUCLEOTIDE SEQUENCE [LARGE SCALE GENOMIC DNA]</scope>
    <source>
        <strain evidence="4 5">CGMCC 4.7125</strain>
    </source>
</reference>
<sequence length="336" mass="35708">MTAGVRDRARPAALMFPGQGAQHQGMATGLYRSERVFADAMDSVFALLGAEGERVRADWLSDEPAIGIDDVRRAQPLLFAVGYALGRLLYSRGVRPTAMLGHSAGELVAATLAGVFELRDAVALVGGRVRHAATMPSGGMLAVAAAPDDLRPYLDDELVAIAAVNAPRQTMLAGPTAPLRAVEARLRADGVIVREVPSTSPFHSPVMAPVAAATERALGRARLRAPRLPVYSAYTGEVLGEQQARDPGFWARQVTDTVYFGPALDRLLADRDVLLVEAGPGQTLAAFARRHRAVREQRSAVVPLLPAQPGGPETDLRSVLDALDRVHAPATRAGTR</sequence>
<dbReference type="PANTHER" id="PTHR43775:SF37">
    <property type="entry name" value="SI:DKEY-61P9.11"/>
    <property type="match status" value="1"/>
</dbReference>
<dbReference type="InterPro" id="IPR016036">
    <property type="entry name" value="Malonyl_transacylase_ACP-bd"/>
</dbReference>
<accession>A0A2T0M3U9</accession>
<dbReference type="Pfam" id="PF00698">
    <property type="entry name" value="Acyl_transf_1"/>
    <property type="match status" value="1"/>
</dbReference>
<comment type="caution">
    <text evidence="4">The sequence shown here is derived from an EMBL/GenBank/DDBJ whole genome shotgun (WGS) entry which is preliminary data.</text>
</comment>
<dbReference type="GO" id="GO:0005886">
    <property type="term" value="C:plasma membrane"/>
    <property type="evidence" value="ECO:0007669"/>
    <property type="project" value="TreeGrafter"/>
</dbReference>
<dbReference type="GO" id="GO:0004312">
    <property type="term" value="F:fatty acid synthase activity"/>
    <property type="evidence" value="ECO:0007669"/>
    <property type="project" value="TreeGrafter"/>
</dbReference>
<keyword evidence="5" id="KW-1185">Reference proteome</keyword>
<dbReference type="EMBL" id="PVNH01000001">
    <property type="protein sequence ID" value="PRX51428.1"/>
    <property type="molecule type" value="Genomic_DNA"/>
</dbReference>
<evidence type="ECO:0000259" key="3">
    <source>
        <dbReference type="SMART" id="SM00827"/>
    </source>
</evidence>
<dbReference type="InterPro" id="IPR016035">
    <property type="entry name" value="Acyl_Trfase/lysoPLipase"/>
</dbReference>
<dbReference type="SUPFAM" id="SSF55048">
    <property type="entry name" value="Probable ACP-binding domain of malonyl-CoA ACP transacylase"/>
    <property type="match status" value="1"/>
</dbReference>
<dbReference type="Gene3D" id="3.30.70.3290">
    <property type="match status" value="1"/>
</dbReference>
<dbReference type="Proteomes" id="UP000238362">
    <property type="component" value="Unassembled WGS sequence"/>
</dbReference>
<dbReference type="GO" id="GO:0071770">
    <property type="term" value="P:DIM/DIP cell wall layer assembly"/>
    <property type="evidence" value="ECO:0007669"/>
    <property type="project" value="TreeGrafter"/>
</dbReference>
<proteinExistence type="predicted"/>
<organism evidence="4 5">
    <name type="scientific">Prauserella shujinwangii</name>
    <dbReference type="NCBI Taxonomy" id="1453103"/>
    <lineage>
        <taxon>Bacteria</taxon>
        <taxon>Bacillati</taxon>
        <taxon>Actinomycetota</taxon>
        <taxon>Actinomycetes</taxon>
        <taxon>Pseudonocardiales</taxon>
        <taxon>Pseudonocardiaceae</taxon>
        <taxon>Prauserella</taxon>
    </lineage>
</organism>
<evidence type="ECO:0000256" key="2">
    <source>
        <dbReference type="ARBA" id="ARBA00022553"/>
    </source>
</evidence>
<dbReference type="Gene3D" id="3.30.70.250">
    <property type="entry name" value="Malonyl-CoA ACP transacylase, ACP-binding"/>
    <property type="match status" value="1"/>
</dbReference>
<evidence type="ECO:0000313" key="4">
    <source>
        <dbReference type="EMBL" id="PRX51428.1"/>
    </source>
</evidence>
<dbReference type="InterPro" id="IPR001227">
    <property type="entry name" value="Ac_transferase_dom_sf"/>
</dbReference>
<keyword evidence="2" id="KW-0597">Phosphoprotein</keyword>
<keyword evidence="1" id="KW-0596">Phosphopantetheine</keyword>
<evidence type="ECO:0000256" key="1">
    <source>
        <dbReference type="ARBA" id="ARBA00022450"/>
    </source>
</evidence>
<dbReference type="RefSeq" id="WP_106176887.1">
    <property type="nucleotide sequence ID" value="NZ_PVNH01000001.1"/>
</dbReference>
<protein>
    <submittedName>
        <fullName evidence="4">Acyl transferase family protein</fullName>
    </submittedName>
</protein>
<dbReference type="PANTHER" id="PTHR43775">
    <property type="entry name" value="FATTY ACID SYNTHASE"/>
    <property type="match status" value="1"/>
</dbReference>
<dbReference type="GO" id="GO:0005737">
    <property type="term" value="C:cytoplasm"/>
    <property type="evidence" value="ECO:0007669"/>
    <property type="project" value="TreeGrafter"/>
</dbReference>
<keyword evidence="4" id="KW-0808">Transferase</keyword>
<dbReference type="InterPro" id="IPR050091">
    <property type="entry name" value="PKS_NRPS_Biosynth_Enz"/>
</dbReference>
<dbReference type="InterPro" id="IPR014043">
    <property type="entry name" value="Acyl_transferase_dom"/>
</dbReference>